<name>A0A8F5C162_9CREN</name>
<dbReference type="AlphaFoldDB" id="A0A8F5C162"/>
<dbReference type="Gene3D" id="3.40.50.1010">
    <property type="entry name" value="5'-nuclease"/>
    <property type="match status" value="1"/>
</dbReference>
<accession>A0A8F5C162</accession>
<evidence type="ECO:0008006" key="3">
    <source>
        <dbReference type="Google" id="ProtNLM"/>
    </source>
</evidence>
<organism evidence="1 2">
    <name type="scientific">Saccharolobus shibatae</name>
    <dbReference type="NCBI Taxonomy" id="2286"/>
    <lineage>
        <taxon>Archaea</taxon>
        <taxon>Thermoproteota</taxon>
        <taxon>Thermoprotei</taxon>
        <taxon>Sulfolobales</taxon>
        <taxon>Sulfolobaceae</taxon>
        <taxon>Saccharolobus</taxon>
    </lineage>
</organism>
<reference evidence="1 2" key="1">
    <citation type="journal article" date="2021" name="Environ. Microbiol.">
        <title>New insights into the diversity and evolution of the archaeal mobilome from three complete genomes of Saccharolobus shibatae.</title>
        <authorList>
            <person name="Medvedeva S."/>
            <person name="Brandt D."/>
            <person name="Cvirkaite-Krupovic V."/>
            <person name="Liu Y."/>
            <person name="Severinov K."/>
            <person name="Ishino S."/>
            <person name="Ishino Y."/>
            <person name="Prangishvili D."/>
            <person name="Kalinowski J."/>
            <person name="Krupovic M."/>
        </authorList>
    </citation>
    <scope>NUCLEOTIDE SEQUENCE [LARGE SCALE GENOMIC DNA]</scope>
    <source>
        <strain evidence="1 2">S38A</strain>
    </source>
</reference>
<dbReference type="Proteomes" id="UP000694036">
    <property type="component" value="Chromosome"/>
</dbReference>
<evidence type="ECO:0000313" key="2">
    <source>
        <dbReference type="Proteomes" id="UP000694036"/>
    </source>
</evidence>
<dbReference type="EMBL" id="CP077713">
    <property type="protein sequence ID" value="QXJ35033.1"/>
    <property type="molecule type" value="Genomic_DNA"/>
</dbReference>
<gene>
    <name evidence="1" type="ORF">J5U22_01580</name>
</gene>
<sequence length="425" mass="48980">MQSLATLGSNKSVTTINAIMTEIFTDVKPTKIEILRETPPSRDIRQGFKKALNYMGINAEINDVMIGVSVNKWRDEIKKYEYDILDITPGRKYMALTSANYGKANQVRYIYLRNESQGYRIFGYVPFEEIEIFDIRNGNEIKISNPPHTTVNDRNSTLGIESLKALYNILSLYGEVRIKIGRDYVEEMNDDKIVELCKMRSGMISFEEEKRIKDSLNKEDVYFVADTNVYINLGNRIRELFWGQEKGFRLIPLLAVYKELSEKLNSTQRDEKLVVFRLGMAAFKNVHLALVPQLEDRLSKIGDVEIMNEVKKLKSALPNNVVLVTMDKNLASNISLNVKTITLEKRVTNKQYDMGEFLHCLSYYPQYSFNKGIRKDLYLELEGKDVAKISYNTEDLLTVNVETLDIKYNYAKVLEVLKDVIKPSS</sequence>
<protein>
    <recommendedName>
        <fullName evidence="3">PIN domain-containing protein</fullName>
    </recommendedName>
</protein>
<evidence type="ECO:0000313" key="1">
    <source>
        <dbReference type="EMBL" id="QXJ35033.1"/>
    </source>
</evidence>
<proteinExistence type="predicted"/>
<dbReference type="RefSeq" id="WP_261309997.1">
    <property type="nucleotide sequence ID" value="NZ_CP077713.1"/>
</dbReference>
<keyword evidence="2" id="KW-1185">Reference proteome</keyword>
<dbReference type="GeneID" id="75046095"/>